<organism evidence="5 6">
    <name type="scientific">Nonomuraea dietziae</name>
    <dbReference type="NCBI Taxonomy" id="65515"/>
    <lineage>
        <taxon>Bacteria</taxon>
        <taxon>Bacillati</taxon>
        <taxon>Actinomycetota</taxon>
        <taxon>Actinomycetes</taxon>
        <taxon>Streptosporangiales</taxon>
        <taxon>Streptosporangiaceae</taxon>
        <taxon>Nonomuraea</taxon>
    </lineage>
</organism>
<dbReference type="AlphaFoldDB" id="A0A7W5V493"/>
<dbReference type="Pfam" id="PF13378">
    <property type="entry name" value="MR_MLE_C"/>
    <property type="match status" value="1"/>
</dbReference>
<dbReference type="RefSeq" id="WP_183648291.1">
    <property type="nucleotide sequence ID" value="NZ_BAAAXX010000100.1"/>
</dbReference>
<evidence type="ECO:0000256" key="2">
    <source>
        <dbReference type="ARBA" id="ARBA00022723"/>
    </source>
</evidence>
<dbReference type="Gene3D" id="3.30.390.10">
    <property type="entry name" value="Enolase-like, N-terminal domain"/>
    <property type="match status" value="1"/>
</dbReference>
<dbReference type="EMBL" id="JACIBV010000001">
    <property type="protein sequence ID" value="MBB3727556.1"/>
    <property type="molecule type" value="Genomic_DNA"/>
</dbReference>
<dbReference type="Proteomes" id="UP000579945">
    <property type="component" value="Unassembled WGS sequence"/>
</dbReference>
<evidence type="ECO:0000256" key="3">
    <source>
        <dbReference type="SAM" id="MobiDB-lite"/>
    </source>
</evidence>
<feature type="region of interest" description="Disordered" evidence="3">
    <location>
        <begin position="179"/>
        <end position="208"/>
    </location>
</feature>
<proteinExistence type="inferred from homology"/>
<accession>A0A7W5V493</accession>
<dbReference type="InterPro" id="IPR029017">
    <property type="entry name" value="Enolase-like_N"/>
</dbReference>
<dbReference type="PANTHER" id="PTHR48080:SF3">
    <property type="entry name" value="ENOLASE SUPERFAMILY MEMBER DDB_G0284701"/>
    <property type="match status" value="1"/>
</dbReference>
<comment type="caution">
    <text evidence="5">The sequence shown here is derived from an EMBL/GenBank/DDBJ whole genome shotgun (WGS) entry which is preliminary data.</text>
</comment>
<dbReference type="PANTHER" id="PTHR48080">
    <property type="entry name" value="D-GALACTONATE DEHYDRATASE-RELATED"/>
    <property type="match status" value="1"/>
</dbReference>
<dbReference type="GO" id="GO:0046872">
    <property type="term" value="F:metal ion binding"/>
    <property type="evidence" value="ECO:0007669"/>
    <property type="project" value="UniProtKB-KW"/>
</dbReference>
<dbReference type="GeneID" id="95389850"/>
<comment type="similarity">
    <text evidence="1">Belongs to the mandelate racemase/muconate lactonizing enzyme family.</text>
</comment>
<evidence type="ECO:0000256" key="1">
    <source>
        <dbReference type="ARBA" id="ARBA00008031"/>
    </source>
</evidence>
<feature type="domain" description="Mandelate racemase/muconate lactonizing enzyme C-terminal" evidence="4">
    <location>
        <begin position="208"/>
        <end position="315"/>
    </location>
</feature>
<keyword evidence="6" id="KW-1185">Reference proteome</keyword>
<reference evidence="5 6" key="1">
    <citation type="submission" date="2020-08" db="EMBL/GenBank/DDBJ databases">
        <title>Sequencing the genomes of 1000 actinobacteria strains.</title>
        <authorList>
            <person name="Klenk H.-P."/>
        </authorList>
    </citation>
    <scope>NUCLEOTIDE SEQUENCE [LARGE SCALE GENOMIC DNA]</scope>
    <source>
        <strain evidence="5 6">DSM 44320</strain>
    </source>
</reference>
<keyword evidence="2" id="KW-0479">Metal-binding</keyword>
<evidence type="ECO:0000313" key="5">
    <source>
        <dbReference type="EMBL" id="MBB3727556.1"/>
    </source>
</evidence>
<dbReference type="Gene3D" id="3.20.20.120">
    <property type="entry name" value="Enolase-like C-terminal domain"/>
    <property type="match status" value="1"/>
</dbReference>
<dbReference type="SUPFAM" id="SSF51604">
    <property type="entry name" value="Enolase C-terminal domain-like"/>
    <property type="match status" value="1"/>
</dbReference>
<dbReference type="SMART" id="SM00922">
    <property type="entry name" value="MR_MLE"/>
    <property type="match status" value="1"/>
</dbReference>
<dbReference type="InterPro" id="IPR036849">
    <property type="entry name" value="Enolase-like_C_sf"/>
</dbReference>
<protein>
    <submittedName>
        <fullName evidence="5">L-alanine-DL-glutamate epimerase-like enolase superfamily enzyme</fullName>
    </submittedName>
</protein>
<dbReference type="InterPro" id="IPR013342">
    <property type="entry name" value="Mandelate_racemase_C"/>
</dbReference>
<dbReference type="InterPro" id="IPR034593">
    <property type="entry name" value="DgoD-like"/>
</dbReference>
<feature type="compositionally biased region" description="Basic and acidic residues" evidence="3">
    <location>
        <begin position="184"/>
        <end position="203"/>
    </location>
</feature>
<evidence type="ECO:0000259" key="4">
    <source>
        <dbReference type="SMART" id="SM00922"/>
    </source>
</evidence>
<evidence type="ECO:0000313" key="6">
    <source>
        <dbReference type="Proteomes" id="UP000579945"/>
    </source>
</evidence>
<gene>
    <name evidence="5" type="ORF">FHR33_003416</name>
</gene>
<dbReference type="SUPFAM" id="SSF54826">
    <property type="entry name" value="Enolase N-terminal domain-like"/>
    <property type="match status" value="1"/>
</dbReference>
<dbReference type="InterPro" id="IPR029065">
    <property type="entry name" value="Enolase_C-like"/>
</dbReference>
<name>A0A7W5V493_9ACTN</name>
<sequence>MRSTDIAIREAAATFRDIELDHPLRLAGATVDRFTLAIVRVTVEDRAGRLACGQGASVLSVAWSWPVSRLSWAARDLAMRALTGRLAATALTTGPGDPFQICAELAAGLTPKGDGAQDGGDGEPMPALAAALALGAVDNAVHDGWARAARRPATSLYEGFALGRPRHLLPVQHVVGVGDPLESPGRRARPEPSVRGGEGRDHGGAAGPVRPLRAWLRAEGITHVKVKLTGQDPVTDARRVADVHRVLRRSPGGHHTISLDPNEGYAETSAVVELLDILRASPAWEALTYLEQPLPRDAPPDPDGMRRIADRLPVLADESLAAERDLPRLTEEGWSGLVVKAARGQSLAMRSLAHARDHGLRVTVQDLTAVDVALAHSARLAAALPLDWPAFEYNSRQYAPRANDGLPGHLVQVRQGHIVPGPARPGIL</sequence>